<evidence type="ECO:0000259" key="1">
    <source>
        <dbReference type="Pfam" id="PF08885"/>
    </source>
</evidence>
<dbReference type="EMBL" id="LOTN01000025">
    <property type="protein sequence ID" value="KUZ90999.1"/>
    <property type="molecule type" value="Genomic_DNA"/>
</dbReference>
<feature type="domain" description="GSCFA" evidence="1">
    <location>
        <begin position="244"/>
        <end position="475"/>
    </location>
</feature>
<accession>A0A102L6Z8</accession>
<dbReference type="SUPFAM" id="SSF48452">
    <property type="entry name" value="TPR-like"/>
    <property type="match status" value="1"/>
</dbReference>
<dbReference type="Proteomes" id="UP000065521">
    <property type="component" value="Unassembled WGS sequence"/>
</dbReference>
<evidence type="ECO:0000313" key="3">
    <source>
        <dbReference type="Proteomes" id="UP000065521"/>
    </source>
</evidence>
<dbReference type="InterPro" id="IPR014982">
    <property type="entry name" value="GSCFA"/>
</dbReference>
<protein>
    <recommendedName>
        <fullName evidence="1">GSCFA domain-containing protein</fullName>
    </recommendedName>
</protein>
<comment type="caution">
    <text evidence="2">The sequence shown here is derived from an EMBL/GenBank/DDBJ whole genome shotgun (WGS) entry which is preliminary data.</text>
</comment>
<dbReference type="Gene3D" id="1.25.40.10">
    <property type="entry name" value="Tetratricopeptide repeat domain"/>
    <property type="match status" value="1"/>
</dbReference>
<dbReference type="Pfam" id="PF08885">
    <property type="entry name" value="GSCFA"/>
    <property type="match status" value="1"/>
</dbReference>
<name>A0A102L6Z8_9BURK</name>
<organism evidence="2 3">
    <name type="scientific">Burkholderia ubonensis</name>
    <dbReference type="NCBI Taxonomy" id="101571"/>
    <lineage>
        <taxon>Bacteria</taxon>
        <taxon>Pseudomonadati</taxon>
        <taxon>Pseudomonadota</taxon>
        <taxon>Betaproteobacteria</taxon>
        <taxon>Burkholderiales</taxon>
        <taxon>Burkholderiaceae</taxon>
        <taxon>Burkholderia</taxon>
        <taxon>Burkholderia cepacia complex</taxon>
    </lineage>
</organism>
<reference evidence="2 3" key="1">
    <citation type="submission" date="2015-11" db="EMBL/GenBank/DDBJ databases">
        <title>Expanding the genomic diversity of Burkholderia species for the development of highly accurate diagnostics.</title>
        <authorList>
            <person name="Sahl J."/>
            <person name="Keim P."/>
            <person name="Wagner D."/>
        </authorList>
    </citation>
    <scope>NUCLEOTIDE SEQUENCE [LARGE SCALE GENOMIC DNA]</scope>
    <source>
        <strain evidence="2 3">RF32-BP4</strain>
    </source>
</reference>
<dbReference type="AlphaFoldDB" id="A0A102L6Z8"/>
<proteinExistence type="predicted"/>
<dbReference type="InterPro" id="IPR011990">
    <property type="entry name" value="TPR-like_helical_dom_sf"/>
</dbReference>
<sequence>MDITSWKEHAQRTLAGTGGMHEAIALLEREPDETDWEANMLLGILYGQARDLGNAVKFLDRSASHNPQNPDTIFFLGCFRALQIPGFHKSWAMRRDHARQALGLVENSPNAAQWPQLKLCLEMLATAASYVGPQDDAEFAYRWLIRIDPGNAGHYANLSQIRADDDLDEAAALLDKAQSLSPNIANRNDLALSRKVLSAGERRAPIARAKYPTTKEMRGDLASAIRSTLLKDLPKQRFVSADTRFFTLGSCFAREIATRLIERGYRADFFEVVEHINSSFANRSMVDWAQGKCHGQSRERLDELFASLNITPDGLRSRWAAANVFIYTLGVAPAFFDRQSGEFVMPSSSTFASRAFAEMYDFRTTTVQENLENLEYIASYMRTLNPNVKIVITVSPVPLKTTFEFKSAMQADCISKSTLRVVAHEFVTKHPDVVYWPSFEVVRWLGGHVGPFYGNDDDAALHVGDDVVKAITDLFIEHYS</sequence>
<gene>
    <name evidence="2" type="ORF">WI38_13350</name>
</gene>
<evidence type="ECO:0000313" key="2">
    <source>
        <dbReference type="EMBL" id="KUZ90999.1"/>
    </source>
</evidence>